<evidence type="ECO:0000313" key="2">
    <source>
        <dbReference type="Proteomes" id="UP000827892"/>
    </source>
</evidence>
<protein>
    <submittedName>
        <fullName evidence="1">Uncharacterized protein</fullName>
    </submittedName>
</protein>
<name>A0AAE9A9X8_CAEBR</name>
<sequence>MSDPPVKFGLNQCTVCDLVLDTFFIDCDNETMCRACYKKHKNITDCSDNEHLDPCVKYAKLEKKDEKICTNTDCAIDLNRKKPYYHPVTLLLICKMCYDFHGVFKRNRSAAEISLIGSIGRKKYTRKNSDQNPEAPKRNSVIRFCEKSEHPAPKDIAQTNFSATQYLETLASFCEEISGTIKND</sequence>
<gene>
    <name evidence="1" type="ORF">L3Y34_009885</name>
</gene>
<accession>A0AAE9A9X8</accession>
<dbReference type="AlphaFoldDB" id="A0AAE9A9X8"/>
<dbReference type="EMBL" id="CP090895">
    <property type="protein sequence ID" value="ULT92405.1"/>
    <property type="molecule type" value="Genomic_DNA"/>
</dbReference>
<evidence type="ECO:0000313" key="1">
    <source>
        <dbReference type="EMBL" id="ULT92406.1"/>
    </source>
</evidence>
<proteinExistence type="predicted"/>
<dbReference type="EMBL" id="CP090895">
    <property type="protein sequence ID" value="ULT92406.1"/>
    <property type="molecule type" value="Genomic_DNA"/>
</dbReference>
<organism evidence="1 2">
    <name type="scientific">Caenorhabditis briggsae</name>
    <dbReference type="NCBI Taxonomy" id="6238"/>
    <lineage>
        <taxon>Eukaryota</taxon>
        <taxon>Metazoa</taxon>
        <taxon>Ecdysozoa</taxon>
        <taxon>Nematoda</taxon>
        <taxon>Chromadorea</taxon>
        <taxon>Rhabditida</taxon>
        <taxon>Rhabditina</taxon>
        <taxon>Rhabditomorpha</taxon>
        <taxon>Rhabditoidea</taxon>
        <taxon>Rhabditidae</taxon>
        <taxon>Peloderinae</taxon>
        <taxon>Caenorhabditis</taxon>
    </lineage>
</organism>
<reference evidence="1 2" key="1">
    <citation type="submission" date="2022-02" db="EMBL/GenBank/DDBJ databases">
        <title>Chromosome-level reference genomes for two strains of Caenorhabditis briggsae: an improved platform for comparative genomics.</title>
        <authorList>
            <person name="Stevens L."/>
            <person name="Andersen E.C."/>
        </authorList>
    </citation>
    <scope>NUCLEOTIDE SEQUENCE [LARGE SCALE GENOMIC DNA]</scope>
    <source>
        <strain evidence="1">QX1410_ONT</strain>
        <tissue evidence="1">Whole-organism</tissue>
    </source>
</reference>
<dbReference type="Proteomes" id="UP000827892">
    <property type="component" value="Chromosome V"/>
</dbReference>